<feature type="domain" description="CheW-like" evidence="11">
    <location>
        <begin position="718"/>
        <end position="849"/>
    </location>
</feature>
<dbReference type="GO" id="GO:0005886">
    <property type="term" value="C:plasma membrane"/>
    <property type="evidence" value="ECO:0007669"/>
    <property type="project" value="UniProtKB-SubCell"/>
</dbReference>
<proteinExistence type="predicted"/>
<accession>A0A9Q9IG80</accession>
<name>A0A9Q9IG80_9ACTN</name>
<dbReference type="GO" id="GO:0006935">
    <property type="term" value="P:chemotaxis"/>
    <property type="evidence" value="ECO:0007669"/>
    <property type="project" value="InterPro"/>
</dbReference>
<dbReference type="SMART" id="SM00073">
    <property type="entry name" value="HPT"/>
    <property type="match status" value="1"/>
</dbReference>
<evidence type="ECO:0000256" key="6">
    <source>
        <dbReference type="ARBA" id="ARBA00022777"/>
    </source>
</evidence>
<dbReference type="InterPro" id="IPR036097">
    <property type="entry name" value="HisK_dim/P_sf"/>
</dbReference>
<dbReference type="InterPro" id="IPR008207">
    <property type="entry name" value="Sig_transdc_His_kin_Hpt_dom"/>
</dbReference>
<comment type="catalytic activity">
    <reaction evidence="1">
        <text>ATP + protein L-histidine = ADP + protein N-phospho-L-histidine.</text>
        <dbReference type="EC" id="2.7.13.3"/>
    </reaction>
</comment>
<dbReference type="Gene3D" id="1.10.287.560">
    <property type="entry name" value="Histidine kinase CheA-like, homodimeric domain"/>
    <property type="match status" value="1"/>
</dbReference>
<dbReference type="SMART" id="SM00387">
    <property type="entry name" value="HATPase_c"/>
    <property type="match status" value="1"/>
</dbReference>
<dbReference type="KEGG" id="daur:Daura_45375"/>
<organism evidence="13 14">
    <name type="scientific">Dactylosporangium aurantiacum</name>
    <dbReference type="NCBI Taxonomy" id="35754"/>
    <lineage>
        <taxon>Bacteria</taxon>
        <taxon>Bacillati</taxon>
        <taxon>Actinomycetota</taxon>
        <taxon>Actinomycetes</taxon>
        <taxon>Micromonosporales</taxon>
        <taxon>Micromonosporaceae</taxon>
        <taxon>Dactylosporangium</taxon>
    </lineage>
</organism>
<dbReference type="Gene3D" id="3.30.565.10">
    <property type="entry name" value="Histidine kinase-like ATPase, C-terminal domain"/>
    <property type="match status" value="1"/>
</dbReference>
<dbReference type="CDD" id="cd00088">
    <property type="entry name" value="HPT"/>
    <property type="match status" value="1"/>
</dbReference>
<dbReference type="Pfam" id="PF02895">
    <property type="entry name" value="H-kinase_dim"/>
    <property type="match status" value="1"/>
</dbReference>
<dbReference type="Gene3D" id="2.40.50.180">
    <property type="entry name" value="CheA-289, Domain 4"/>
    <property type="match status" value="1"/>
</dbReference>
<dbReference type="InterPro" id="IPR004105">
    <property type="entry name" value="CheA-like_dim"/>
</dbReference>
<dbReference type="Pfam" id="PF02518">
    <property type="entry name" value="HATPase_c"/>
    <property type="match status" value="1"/>
</dbReference>
<dbReference type="InterPro" id="IPR037006">
    <property type="entry name" value="CheA-like_homodim_sf"/>
</dbReference>
<dbReference type="GO" id="GO:0005737">
    <property type="term" value="C:cytoplasm"/>
    <property type="evidence" value="ECO:0007669"/>
    <property type="project" value="InterPro"/>
</dbReference>
<dbReference type="PANTHER" id="PTHR43395">
    <property type="entry name" value="SENSOR HISTIDINE KINASE CHEA"/>
    <property type="match status" value="1"/>
</dbReference>
<evidence type="ECO:0000256" key="2">
    <source>
        <dbReference type="ARBA" id="ARBA00004236"/>
    </source>
</evidence>
<feature type="domain" description="HPt" evidence="12">
    <location>
        <begin position="1"/>
        <end position="107"/>
    </location>
</feature>
<feature type="compositionally biased region" description="Low complexity" evidence="9">
    <location>
        <begin position="259"/>
        <end position="273"/>
    </location>
</feature>
<dbReference type="InterPro" id="IPR004358">
    <property type="entry name" value="Sig_transdc_His_kin-like_C"/>
</dbReference>
<dbReference type="SUPFAM" id="SSF47384">
    <property type="entry name" value="Homodimeric domain of signal transducing histidine kinase"/>
    <property type="match status" value="1"/>
</dbReference>
<dbReference type="Pfam" id="PF01584">
    <property type="entry name" value="CheW"/>
    <property type="match status" value="2"/>
</dbReference>
<dbReference type="SUPFAM" id="SSF47226">
    <property type="entry name" value="Histidine-containing phosphotransfer domain, HPT domain"/>
    <property type="match status" value="1"/>
</dbReference>
<protein>
    <recommendedName>
        <fullName evidence="3">histidine kinase</fullName>
        <ecNumber evidence="3">2.7.13.3</ecNumber>
    </recommendedName>
</protein>
<dbReference type="InterPro" id="IPR051315">
    <property type="entry name" value="Bact_Chemotaxis_CheA"/>
</dbReference>
<dbReference type="SUPFAM" id="SSF55874">
    <property type="entry name" value="ATPase domain of HSP90 chaperone/DNA topoisomerase II/histidine kinase"/>
    <property type="match status" value="1"/>
</dbReference>
<dbReference type="GO" id="GO:0000155">
    <property type="term" value="F:phosphorelay sensor kinase activity"/>
    <property type="evidence" value="ECO:0007669"/>
    <property type="project" value="InterPro"/>
</dbReference>
<evidence type="ECO:0000256" key="8">
    <source>
        <dbReference type="PROSITE-ProRule" id="PRU00110"/>
    </source>
</evidence>
<dbReference type="PROSITE" id="PS50109">
    <property type="entry name" value="HIS_KIN"/>
    <property type="match status" value="1"/>
</dbReference>
<dbReference type="InterPro" id="IPR003594">
    <property type="entry name" value="HATPase_dom"/>
</dbReference>
<dbReference type="SUPFAM" id="SSF50341">
    <property type="entry name" value="CheW-like"/>
    <property type="match status" value="2"/>
</dbReference>
<feature type="domain" description="CheW-like" evidence="11">
    <location>
        <begin position="561"/>
        <end position="698"/>
    </location>
</feature>
<feature type="modified residue" description="Phosphohistidine" evidence="8">
    <location>
        <position position="47"/>
    </location>
</feature>
<evidence type="ECO:0000313" key="13">
    <source>
        <dbReference type="EMBL" id="UWZ53675.1"/>
    </source>
</evidence>
<feature type="domain" description="Histidine kinase" evidence="10">
    <location>
        <begin position="355"/>
        <end position="559"/>
    </location>
</feature>
<evidence type="ECO:0000256" key="3">
    <source>
        <dbReference type="ARBA" id="ARBA00012438"/>
    </source>
</evidence>
<dbReference type="FunFam" id="3.30.565.10:FF:000016">
    <property type="entry name" value="Chemotaxis protein CheA, putative"/>
    <property type="match status" value="1"/>
</dbReference>
<dbReference type="Gene3D" id="1.20.120.160">
    <property type="entry name" value="HPT domain"/>
    <property type="match status" value="1"/>
</dbReference>
<dbReference type="PRINTS" id="PR00344">
    <property type="entry name" value="BCTRLSENSOR"/>
</dbReference>
<evidence type="ECO:0000313" key="14">
    <source>
        <dbReference type="Proteomes" id="UP001058003"/>
    </source>
</evidence>
<dbReference type="Pfam" id="PF01627">
    <property type="entry name" value="Hpt"/>
    <property type="match status" value="1"/>
</dbReference>
<dbReference type="PROSITE" id="PS50894">
    <property type="entry name" value="HPT"/>
    <property type="match status" value="1"/>
</dbReference>
<evidence type="ECO:0000256" key="9">
    <source>
        <dbReference type="SAM" id="MobiDB-lite"/>
    </source>
</evidence>
<dbReference type="EC" id="2.7.13.3" evidence="3"/>
<dbReference type="InterPro" id="IPR002545">
    <property type="entry name" value="CheW-lke_dom"/>
</dbReference>
<gene>
    <name evidence="13" type="ORF">Daura_45375</name>
</gene>
<feature type="compositionally biased region" description="Gly residues" evidence="9">
    <location>
        <begin position="274"/>
        <end position="284"/>
    </location>
</feature>
<evidence type="ECO:0000259" key="12">
    <source>
        <dbReference type="PROSITE" id="PS50894"/>
    </source>
</evidence>
<dbReference type="InterPro" id="IPR036641">
    <property type="entry name" value="HPT_dom_sf"/>
</dbReference>
<dbReference type="Gene3D" id="2.30.30.40">
    <property type="entry name" value="SH3 Domains"/>
    <property type="match status" value="1"/>
</dbReference>
<dbReference type="EMBL" id="CP073767">
    <property type="protein sequence ID" value="UWZ53675.1"/>
    <property type="molecule type" value="Genomic_DNA"/>
</dbReference>
<feature type="region of interest" description="Disordered" evidence="9">
    <location>
        <begin position="259"/>
        <end position="309"/>
    </location>
</feature>
<evidence type="ECO:0000259" key="10">
    <source>
        <dbReference type="PROSITE" id="PS50109"/>
    </source>
</evidence>
<sequence>MSDLGDIVQEFLVESHENLDQLDRDLVALEAAPGSRELLSSIFRTIHTIKGTSGFLAFNRLEKVTHVGESLLSRLRDGAQGMTPSTTDALLRMVDTVRGLLSEIEEHGQELAGDDTGVIAAVNACITDGSTPAAAPAPAAAAPAPAAAAAPAADAQAAAADAGAQSAAPAAAAPAADAQVDAQVAGVVQGTVVDPTPVVEVVVEPVVVVQAPAAAAATPVAAAPPAAAPAPAAAAASAPAAAAAPASASAPAASAAASASASGSGSASGRTAPAGGGGAGGGGTPPAVPPVGRAAGGEGGEDAVSKRSVADQSIRVDVDLLDKLMNLVGELVLTRNQLIRAIGSVADPGMTRTGQRLNLITSELQESVMKTRMQAIDHLWSKLPRVVRDLSSTFGKQIRLAQEGKETELDRSLLEAVKDPLTHLVRNAVDHGIESPQERVAAGKNPEGTLTLRAYHEGGHVIVEVRDDGAGIDPDKIARIAVEKGLVSRDQLSTMDRREILALVFRPGFSTAKAVTNVSGRGVGMDVVKTNIERIGGAVDVDSIVGQGTTWRLTIPLTLAIIQALTVECRDQRYVIPQVAVHELVYLDGQSGRVVEHAMDAPVYRLRGKLLPLVYLDDTLGLAREGEHDKDVYVAVLQAEGKRFGLVVDRVLNTEEVVVKPLTSRFKDIGVYAGATLLGDGRVALILDVASLARRAHLAAGVERVDADTTVRRGGGNGDRLLIAGVGDRRVAIPLDMVTRLEEFPVDRIERTGSREVVQYRDQILPVLRLSHMLGAYETESGPTVPVVVYTENGRSVALAVEKILDIVEEGLDDSRRDFGDDGLLGSAVIQQRVTELLDVRRAILAADPLFHTKIDNSIDPYDPYQSDASADYTYQHAGA</sequence>
<dbReference type="PROSITE" id="PS50851">
    <property type="entry name" value="CHEW"/>
    <property type="match status" value="2"/>
</dbReference>
<evidence type="ECO:0000256" key="5">
    <source>
        <dbReference type="ARBA" id="ARBA00022679"/>
    </source>
</evidence>
<dbReference type="AlphaFoldDB" id="A0A9Q9IG80"/>
<keyword evidence="7" id="KW-0902">Two-component regulatory system</keyword>
<evidence type="ECO:0000256" key="4">
    <source>
        <dbReference type="ARBA" id="ARBA00022553"/>
    </source>
</evidence>
<dbReference type="CDD" id="cd16916">
    <property type="entry name" value="HATPase_CheA-like"/>
    <property type="match status" value="1"/>
</dbReference>
<keyword evidence="6" id="KW-0418">Kinase</keyword>
<comment type="subcellular location">
    <subcellularLocation>
        <location evidence="2">Cell membrane</location>
    </subcellularLocation>
</comment>
<dbReference type="Proteomes" id="UP001058003">
    <property type="component" value="Chromosome"/>
</dbReference>
<dbReference type="SMART" id="SM00260">
    <property type="entry name" value="CheW"/>
    <property type="match status" value="2"/>
</dbReference>
<dbReference type="InterPro" id="IPR036061">
    <property type="entry name" value="CheW-like_dom_sf"/>
</dbReference>
<keyword evidence="14" id="KW-1185">Reference proteome</keyword>
<evidence type="ECO:0000256" key="7">
    <source>
        <dbReference type="ARBA" id="ARBA00023012"/>
    </source>
</evidence>
<keyword evidence="5" id="KW-0808">Transferase</keyword>
<reference evidence="13" key="1">
    <citation type="submission" date="2021-04" db="EMBL/GenBank/DDBJ databases">
        <title>Dactylosporangium aurantiacum NRRL B-8018 full assembly.</title>
        <authorList>
            <person name="Hartkoorn R.C."/>
            <person name="Beaudoing E."/>
            <person name="Hot D."/>
        </authorList>
    </citation>
    <scope>NUCLEOTIDE SEQUENCE</scope>
    <source>
        <strain evidence="13">NRRL B-8018</strain>
    </source>
</reference>
<dbReference type="SMART" id="SM01231">
    <property type="entry name" value="H-kinase_dim"/>
    <property type="match status" value="1"/>
</dbReference>
<evidence type="ECO:0000256" key="1">
    <source>
        <dbReference type="ARBA" id="ARBA00000085"/>
    </source>
</evidence>
<keyword evidence="4 8" id="KW-0597">Phosphoprotein</keyword>
<dbReference type="InterPro" id="IPR005467">
    <property type="entry name" value="His_kinase_dom"/>
</dbReference>
<dbReference type="CDD" id="cd00731">
    <property type="entry name" value="CheA_reg"/>
    <property type="match status" value="1"/>
</dbReference>
<dbReference type="RefSeq" id="WP_260709914.1">
    <property type="nucleotide sequence ID" value="NZ_CP073767.1"/>
</dbReference>
<dbReference type="PANTHER" id="PTHR43395:SF1">
    <property type="entry name" value="CHEMOTAXIS PROTEIN CHEA"/>
    <property type="match status" value="1"/>
</dbReference>
<dbReference type="InterPro" id="IPR036890">
    <property type="entry name" value="HATPase_C_sf"/>
</dbReference>
<evidence type="ECO:0000259" key="11">
    <source>
        <dbReference type="PROSITE" id="PS50851"/>
    </source>
</evidence>